<evidence type="ECO:0000256" key="4">
    <source>
        <dbReference type="ARBA" id="ARBA00022833"/>
    </source>
</evidence>
<protein>
    <recommendedName>
        <fullName evidence="6">Probable inorganic carbon transporter subunit DabA</fullName>
    </recommendedName>
</protein>
<keyword evidence="8" id="KW-1185">Reference proteome</keyword>
<feature type="binding site" evidence="6">
    <location>
        <position position="527"/>
    </location>
    <ligand>
        <name>Zn(2+)</name>
        <dbReference type="ChEBI" id="CHEBI:29105"/>
    </ligand>
</feature>
<dbReference type="InterPro" id="IPR018752">
    <property type="entry name" value="DabA"/>
</dbReference>
<dbReference type="Proteomes" id="UP001168640">
    <property type="component" value="Unassembled WGS sequence"/>
</dbReference>
<comment type="function">
    <text evidence="6">Part of an energy-coupled inorganic carbon pump.</text>
</comment>
<dbReference type="PANTHER" id="PTHR38344:SF1">
    <property type="entry name" value="INORGANIC CARBON TRANSPORTER SUBUNIT DABA-RELATED"/>
    <property type="match status" value="1"/>
</dbReference>
<comment type="subcellular location">
    <subcellularLocation>
        <location evidence="6">Cell membrane</location>
        <topology evidence="6">Peripheral membrane protein</topology>
    </subcellularLocation>
</comment>
<organism evidence="7 8">
    <name type="scientific">Marinobacter suaedae</name>
    <dbReference type="NCBI Taxonomy" id="3057675"/>
    <lineage>
        <taxon>Bacteria</taxon>
        <taxon>Pseudomonadati</taxon>
        <taxon>Pseudomonadota</taxon>
        <taxon>Gammaproteobacteria</taxon>
        <taxon>Pseudomonadales</taxon>
        <taxon>Marinobacteraceae</taxon>
        <taxon>Marinobacter</taxon>
    </lineage>
</organism>
<comment type="caution">
    <text evidence="7">The sequence shown here is derived from an EMBL/GenBank/DDBJ whole genome shotgun (WGS) entry which is preliminary data.</text>
</comment>
<comment type="subunit">
    <text evidence="6">Forms a complex with DabB.</text>
</comment>
<keyword evidence="5 6" id="KW-0472">Membrane</keyword>
<evidence type="ECO:0000256" key="2">
    <source>
        <dbReference type="ARBA" id="ARBA00022475"/>
    </source>
</evidence>
<feature type="binding site" evidence="6">
    <location>
        <position position="512"/>
    </location>
    <ligand>
        <name>Zn(2+)</name>
        <dbReference type="ChEBI" id="CHEBI:29105"/>
    </ligand>
</feature>
<reference evidence="7" key="1">
    <citation type="submission" date="2023-07" db="EMBL/GenBank/DDBJ databases">
        <title>Marinobacter sp. chi1 genome sequencing and assembly.</title>
        <authorList>
            <person name="Park S."/>
        </authorList>
    </citation>
    <scope>NUCLEOTIDE SEQUENCE</scope>
    <source>
        <strain evidence="7">Chi1</strain>
    </source>
</reference>
<evidence type="ECO:0000313" key="8">
    <source>
        <dbReference type="Proteomes" id="UP001168640"/>
    </source>
</evidence>
<sequence length="819" mass="91303">MSASAVAQTSIQAEVREAIHSACDSIAPTWPLDRMIAVNPYWQHVSAPFSQTAETLDRLAGAPMAMSLTYYRERWQAGTIERAHLARAIEEHSASVSAGQLIAALDDQEREPTPAPLLCDALDRQRNLLHEPAWCDTITLQIAQFCAAYFDREQADWHPDQTAELYSAWRKTLGNDHSVALLMKASDIPHKARQLPEDAETLIQQALEQLVPDPEQWQPYLQAVILRISGWAAGCAYRRWQARLEGNDDQTLVDLLAIRLSWESLIDDGKRHPGSVFNRWQSAWREHFQAEDRPERTWRQLWQRAHEISYQQSLFRDLANHRPASTPQTSPDVQAVFCIDVRSEVFRRHLEAQSDHIQTFGFAGFFGLPISYRPLGTEARRPQLPGLLAPALEITDTSGDSAADEQIAHQRQQSLKNRLNWRAFTSVPASAFTLVETLGLGYVGKLVKRSAPAVSGARKRDGLALSADQSARPSLVTALGSDLEAQADIATRVLKGMNLTQDFAPLVLLVGHGSQTENNPQRAGLDCGACCGQTGEVNARALAGLLNDTEVRRALRAQGINIPGTTWFIAALHNTTTDEVTMFDTGDVPGELSGALDTLAQRLGQAGEGARRERSPALGLSHLQEKPDKLKKAIRLRAIDWAQTRPEWGLANNAAFVVAPRSRTRGLSLDGRSFLHDYNHHNDPEGKLLEQIMTAPMIVTHWINMQYYASTVDNHRYGSGNKTLHNVVGGRLGVFEGNGGDLRIGLAWQSVHDGERFRHEPLRLTVVIEAPREFIERVIKSHEVVRNLVDNQWLYLARLDGNGVEVYQPDDQTAWQRLS</sequence>
<dbReference type="RefSeq" id="WP_302909003.1">
    <property type="nucleotide sequence ID" value="NZ_JAUMIS010000001.1"/>
</dbReference>
<dbReference type="HAMAP" id="MF_01871">
    <property type="entry name" value="DabA"/>
    <property type="match status" value="1"/>
</dbReference>
<evidence type="ECO:0000256" key="5">
    <source>
        <dbReference type="ARBA" id="ARBA00023136"/>
    </source>
</evidence>
<keyword evidence="2 6" id="KW-1003">Cell membrane</keyword>
<feature type="binding site" evidence="6">
    <location>
        <position position="340"/>
    </location>
    <ligand>
        <name>Zn(2+)</name>
        <dbReference type="ChEBI" id="CHEBI:29105"/>
    </ligand>
</feature>
<comment type="similarity">
    <text evidence="6">Belongs to the inorganic carbon transporter (TC 9.A.2) DabA family.</text>
</comment>
<keyword evidence="1 6" id="KW-0813">Transport</keyword>
<keyword evidence="4 6" id="KW-0862">Zinc</keyword>
<gene>
    <name evidence="6" type="primary">dabA</name>
    <name evidence="7" type="ORF">QVZ43_04310</name>
</gene>
<dbReference type="Pfam" id="PF10070">
    <property type="entry name" value="DabA"/>
    <property type="match status" value="1"/>
</dbReference>
<feature type="binding site" evidence="6">
    <location>
        <position position="338"/>
    </location>
    <ligand>
        <name>Zn(2+)</name>
        <dbReference type="ChEBI" id="CHEBI:29105"/>
    </ligand>
</feature>
<proteinExistence type="inferred from homology"/>
<dbReference type="PANTHER" id="PTHR38344">
    <property type="entry name" value="UPF0753 PROTEIN AQ_863"/>
    <property type="match status" value="1"/>
</dbReference>
<evidence type="ECO:0000313" key="7">
    <source>
        <dbReference type="EMBL" id="MDO3720932.1"/>
    </source>
</evidence>
<keyword evidence="3 6" id="KW-0479">Metal-binding</keyword>
<comment type="cofactor">
    <cofactor evidence="6">
        <name>Zn(2+)</name>
        <dbReference type="ChEBI" id="CHEBI:29105"/>
    </cofactor>
</comment>
<evidence type="ECO:0000256" key="1">
    <source>
        <dbReference type="ARBA" id="ARBA00022448"/>
    </source>
</evidence>
<evidence type="ECO:0000256" key="3">
    <source>
        <dbReference type="ARBA" id="ARBA00022723"/>
    </source>
</evidence>
<evidence type="ECO:0000256" key="6">
    <source>
        <dbReference type="HAMAP-Rule" id="MF_01871"/>
    </source>
</evidence>
<accession>A0ABT8VY69</accession>
<dbReference type="EMBL" id="JAUMIS010000001">
    <property type="protein sequence ID" value="MDO3720932.1"/>
    <property type="molecule type" value="Genomic_DNA"/>
</dbReference>
<name>A0ABT8VY69_9GAMM</name>